<dbReference type="Gene3D" id="1.10.390.10">
    <property type="entry name" value="Neutral Protease Domain 2"/>
    <property type="match status" value="1"/>
</dbReference>
<dbReference type="Gene3D" id="3.10.170.10">
    <property type="match status" value="1"/>
</dbReference>
<protein>
    <recommendedName>
        <fullName evidence="8">Neutral metalloproteinase</fullName>
        <ecNumber evidence="8">3.4.24.-</ecNumber>
    </recommendedName>
</protein>
<dbReference type="CDD" id="cd09597">
    <property type="entry name" value="M4_TLP"/>
    <property type="match status" value="1"/>
</dbReference>
<gene>
    <name evidence="12" type="ORF">DWB68_15505</name>
</gene>
<sequence length="541" mass="55315">MQNQNKRASRLAAATLAAGALALMGAVTPAVATPAAPQGNGPTHLSHAASGAVESVSLPAQASTTAASALSNDVSSAFKADGASTFSNVRTEQLGKGQLQRYQQQIAGRLVAGSSITTTTDASGKTQALGNVATSTKGAFPVARAAVSANQAQAQATALGAVAKGNRQANVSLKREVWFAPAVSGTATSGAEATVAVPAYQVSVSSPQGGWLVTVDANQPTKVLASTPTQYEINRVVCDANRYKAVYTSDLQCGTGLKNKPSRVEGGAASSVADVNSVYTFFGDTSSFYASKTTASDLTNLVGTNYNDGLGKAIRGSVRQCISGEACPFLNAFWSDDIGAMVYGEGVTTDDITGHELTHGVTSKTNGLVYQNEAGAINESMSDIFGELMDQGNGSADDTAANKWKMGEGSSLGAIRDMKTPTSHSQPDTYKGTYWKATTNNPTQANDYGGVHTNSGVGNKLAQLLTDGGTHNSVVVTGIGAAKTAQIHWTAQTLLTSNATYSTLATALKQSCTTNAASGVKGITTADCTQVANAIKAVKIP</sequence>
<evidence type="ECO:0000256" key="2">
    <source>
        <dbReference type="ARBA" id="ARBA00022670"/>
    </source>
</evidence>
<feature type="compositionally biased region" description="Polar residues" evidence="9">
    <location>
        <begin position="436"/>
        <end position="452"/>
    </location>
</feature>
<feature type="domain" description="Peptidase M4" evidence="10">
    <location>
        <begin position="239"/>
        <end position="363"/>
    </location>
</feature>
<dbReference type="EC" id="3.4.24.-" evidence="8"/>
<dbReference type="PANTHER" id="PTHR33794:SF1">
    <property type="entry name" value="BACILLOLYSIN"/>
    <property type="match status" value="1"/>
</dbReference>
<evidence type="ECO:0000259" key="11">
    <source>
        <dbReference type="Pfam" id="PF02868"/>
    </source>
</evidence>
<evidence type="ECO:0000256" key="9">
    <source>
        <dbReference type="SAM" id="MobiDB-lite"/>
    </source>
</evidence>
<dbReference type="Proteomes" id="UP000265419">
    <property type="component" value="Unassembled WGS sequence"/>
</dbReference>
<keyword evidence="2 8" id="KW-0645">Protease</keyword>
<feature type="domain" description="Peptidase M4 C-terminal" evidence="11">
    <location>
        <begin position="367"/>
        <end position="540"/>
    </location>
</feature>
<dbReference type="InterPro" id="IPR013856">
    <property type="entry name" value="Peptidase_M4_domain"/>
</dbReference>
<dbReference type="InterPro" id="IPR050728">
    <property type="entry name" value="Zinc_Metalloprotease_M4"/>
</dbReference>
<keyword evidence="4 8" id="KW-0378">Hydrolase</keyword>
<dbReference type="Pfam" id="PF01447">
    <property type="entry name" value="Peptidase_M4"/>
    <property type="match status" value="1"/>
</dbReference>
<dbReference type="PRINTS" id="PR00730">
    <property type="entry name" value="THERMOLYSIN"/>
</dbReference>
<dbReference type="InterPro" id="IPR027268">
    <property type="entry name" value="Peptidase_M4/M1_CTD_sf"/>
</dbReference>
<dbReference type="GO" id="GO:0006508">
    <property type="term" value="P:proteolysis"/>
    <property type="evidence" value="ECO:0007669"/>
    <property type="project" value="UniProtKB-KW"/>
</dbReference>
<proteinExistence type="inferred from homology"/>
<keyword evidence="13" id="KW-1185">Reference proteome</keyword>
<feature type="active site" description="Proton donor" evidence="7">
    <location>
        <position position="452"/>
    </location>
</feature>
<organism evidence="12 13">
    <name type="scientific">Galactobacter valiniphilus</name>
    <dbReference type="NCBI Taxonomy" id="2676122"/>
    <lineage>
        <taxon>Bacteria</taxon>
        <taxon>Bacillati</taxon>
        <taxon>Actinomycetota</taxon>
        <taxon>Actinomycetes</taxon>
        <taxon>Micrococcales</taxon>
        <taxon>Micrococcaceae</taxon>
        <taxon>Galactobacter</taxon>
    </lineage>
</organism>
<evidence type="ECO:0000313" key="13">
    <source>
        <dbReference type="Proteomes" id="UP000265419"/>
    </source>
</evidence>
<evidence type="ECO:0000313" key="12">
    <source>
        <dbReference type="EMBL" id="RII40899.1"/>
    </source>
</evidence>
<dbReference type="AlphaFoldDB" id="A0A399J9N3"/>
<dbReference type="GO" id="GO:0046872">
    <property type="term" value="F:metal ion binding"/>
    <property type="evidence" value="ECO:0007669"/>
    <property type="project" value="UniProtKB-UniRule"/>
</dbReference>
<dbReference type="InterPro" id="IPR023612">
    <property type="entry name" value="Peptidase_M4"/>
</dbReference>
<comment type="function">
    <text evidence="8">Extracellular zinc metalloprotease.</text>
</comment>
<evidence type="ECO:0000256" key="3">
    <source>
        <dbReference type="ARBA" id="ARBA00022723"/>
    </source>
</evidence>
<feature type="chain" id="PRO_5023159582" description="Neutral metalloproteinase" evidence="8">
    <location>
        <begin position="33"/>
        <end position="541"/>
    </location>
</feature>
<evidence type="ECO:0000256" key="6">
    <source>
        <dbReference type="ARBA" id="ARBA00023049"/>
    </source>
</evidence>
<dbReference type="PANTHER" id="PTHR33794">
    <property type="entry name" value="BACILLOLYSIN"/>
    <property type="match status" value="1"/>
</dbReference>
<dbReference type="EMBL" id="QQXK01000051">
    <property type="protein sequence ID" value="RII40899.1"/>
    <property type="molecule type" value="Genomic_DNA"/>
</dbReference>
<keyword evidence="6 8" id="KW-0482">Metalloprotease</keyword>
<dbReference type="Pfam" id="PF02868">
    <property type="entry name" value="Peptidase_M4_C"/>
    <property type="match status" value="1"/>
</dbReference>
<dbReference type="RefSeq" id="WP_119426020.1">
    <property type="nucleotide sequence ID" value="NZ_QQXK01000051.1"/>
</dbReference>
<comment type="cofactor">
    <cofactor evidence="8">
        <name>Zn(2+)</name>
        <dbReference type="ChEBI" id="CHEBI:29105"/>
    </cofactor>
</comment>
<reference evidence="12 13" key="1">
    <citation type="submission" date="2018-07" db="EMBL/GenBank/DDBJ databases">
        <title>Arthrobacter sp. nov., isolated from raw cow's milk with high bacterial count.</title>
        <authorList>
            <person name="Hahne J."/>
            <person name="Isele D."/>
            <person name="Lipski A."/>
        </authorList>
    </citation>
    <scope>NUCLEOTIDE SEQUENCE [LARGE SCALE GENOMIC DNA]</scope>
    <source>
        <strain evidence="12 13">JZ R-35</strain>
    </source>
</reference>
<evidence type="ECO:0000256" key="4">
    <source>
        <dbReference type="ARBA" id="ARBA00022801"/>
    </source>
</evidence>
<keyword evidence="5 8" id="KW-0862">Zinc</keyword>
<comment type="caution">
    <text evidence="12">The sequence shown here is derived from an EMBL/GenBank/DDBJ whole genome shotgun (WGS) entry which is preliminary data.</text>
</comment>
<evidence type="ECO:0000256" key="8">
    <source>
        <dbReference type="RuleBase" id="RU366073"/>
    </source>
</evidence>
<evidence type="ECO:0000256" key="5">
    <source>
        <dbReference type="ARBA" id="ARBA00022833"/>
    </source>
</evidence>
<feature type="region of interest" description="Disordered" evidence="9">
    <location>
        <begin position="413"/>
        <end position="452"/>
    </location>
</feature>
<feature type="signal peptide" evidence="8">
    <location>
        <begin position="1"/>
        <end position="32"/>
    </location>
</feature>
<keyword evidence="8" id="KW-0732">Signal</keyword>
<dbReference type="InterPro" id="IPR001570">
    <property type="entry name" value="Peptidase_M4_C_domain"/>
</dbReference>
<evidence type="ECO:0000256" key="1">
    <source>
        <dbReference type="ARBA" id="ARBA00009388"/>
    </source>
</evidence>
<comment type="subcellular location">
    <subcellularLocation>
        <location evidence="8">Secreted</location>
    </subcellularLocation>
</comment>
<keyword evidence="3" id="KW-0479">Metal-binding</keyword>
<evidence type="ECO:0000256" key="7">
    <source>
        <dbReference type="PIRSR" id="PIRSR623612-1"/>
    </source>
</evidence>
<dbReference type="GO" id="GO:0005576">
    <property type="term" value="C:extracellular region"/>
    <property type="evidence" value="ECO:0007669"/>
    <property type="project" value="UniProtKB-SubCell"/>
</dbReference>
<accession>A0A399J9N3</accession>
<name>A0A399J9N3_9MICC</name>
<keyword evidence="8" id="KW-0964">Secreted</keyword>
<dbReference type="GO" id="GO:0004222">
    <property type="term" value="F:metalloendopeptidase activity"/>
    <property type="evidence" value="ECO:0007669"/>
    <property type="project" value="UniProtKB-UniRule"/>
</dbReference>
<dbReference type="SUPFAM" id="SSF55486">
    <property type="entry name" value="Metalloproteases ('zincins'), catalytic domain"/>
    <property type="match status" value="1"/>
</dbReference>
<evidence type="ECO:0000259" key="10">
    <source>
        <dbReference type="Pfam" id="PF01447"/>
    </source>
</evidence>
<feature type="active site" evidence="7">
    <location>
        <position position="356"/>
    </location>
</feature>
<comment type="similarity">
    <text evidence="1 8">Belongs to the peptidase M4 family.</text>
</comment>